<reference evidence="3 4" key="1">
    <citation type="submission" date="2019-08" db="EMBL/GenBank/DDBJ databases">
        <authorList>
            <person name="Guy L."/>
        </authorList>
    </citation>
    <scope>NUCLEOTIDE SEQUENCE [LARGE SCALE GENOMIC DNA]</scope>
    <source>
        <strain evidence="3 4">SGT-108</strain>
    </source>
</reference>
<keyword evidence="1 3" id="KW-0808">Transferase</keyword>
<dbReference type="PANTHER" id="PTHR43861">
    <property type="entry name" value="TRANS-ACONITATE 2-METHYLTRANSFERASE-RELATED"/>
    <property type="match status" value="1"/>
</dbReference>
<dbReference type="GO" id="GO:0032259">
    <property type="term" value="P:methylation"/>
    <property type="evidence" value="ECO:0007669"/>
    <property type="project" value="UniProtKB-KW"/>
</dbReference>
<keyword evidence="4" id="KW-1185">Reference proteome</keyword>
<protein>
    <submittedName>
        <fullName evidence="3">Ubiquinone/menaquinone biosynthesis C-methyltransferase UbiE</fullName>
    </submittedName>
</protein>
<dbReference type="Pfam" id="PF13649">
    <property type="entry name" value="Methyltransf_25"/>
    <property type="match status" value="1"/>
</dbReference>
<keyword evidence="3" id="KW-0830">Ubiquinone</keyword>
<dbReference type="InterPro" id="IPR041698">
    <property type="entry name" value="Methyltransf_25"/>
</dbReference>
<dbReference type="RefSeq" id="WP_148338765.1">
    <property type="nucleotide sequence ID" value="NZ_LR699119.1"/>
</dbReference>
<dbReference type="OrthoDB" id="9760689at2"/>
<evidence type="ECO:0000256" key="1">
    <source>
        <dbReference type="ARBA" id="ARBA00022679"/>
    </source>
</evidence>
<evidence type="ECO:0000259" key="2">
    <source>
        <dbReference type="Pfam" id="PF13649"/>
    </source>
</evidence>
<organism evidence="3 4">
    <name type="scientific">Aquicella siphonis</name>
    <dbReference type="NCBI Taxonomy" id="254247"/>
    <lineage>
        <taxon>Bacteria</taxon>
        <taxon>Pseudomonadati</taxon>
        <taxon>Pseudomonadota</taxon>
        <taxon>Gammaproteobacteria</taxon>
        <taxon>Legionellales</taxon>
        <taxon>Coxiellaceae</taxon>
        <taxon>Aquicella</taxon>
    </lineage>
</organism>
<name>A0A5E4PEQ0_9COXI</name>
<evidence type="ECO:0000313" key="3">
    <source>
        <dbReference type="EMBL" id="VVC75459.1"/>
    </source>
</evidence>
<dbReference type="Gene3D" id="3.40.50.150">
    <property type="entry name" value="Vaccinia Virus protein VP39"/>
    <property type="match status" value="1"/>
</dbReference>
<dbReference type="Proteomes" id="UP000324194">
    <property type="component" value="Chromosome 1"/>
</dbReference>
<dbReference type="EMBL" id="LR699119">
    <property type="protein sequence ID" value="VVC75459.1"/>
    <property type="molecule type" value="Genomic_DNA"/>
</dbReference>
<dbReference type="InterPro" id="IPR029063">
    <property type="entry name" value="SAM-dependent_MTases_sf"/>
</dbReference>
<proteinExistence type="predicted"/>
<dbReference type="CDD" id="cd02440">
    <property type="entry name" value="AdoMet_MTases"/>
    <property type="match status" value="1"/>
</dbReference>
<dbReference type="AlphaFoldDB" id="A0A5E4PEQ0"/>
<evidence type="ECO:0000313" key="4">
    <source>
        <dbReference type="Proteomes" id="UP000324194"/>
    </source>
</evidence>
<dbReference type="GO" id="GO:0008168">
    <property type="term" value="F:methyltransferase activity"/>
    <property type="evidence" value="ECO:0007669"/>
    <property type="project" value="UniProtKB-KW"/>
</dbReference>
<sequence length="206" mass="23017">MLKILAVVIALVIFTSIIWRLLSRRHALPCPTWLSWMVEMDNPFTKVNRAAVIIECLNLKPDMTLLDAGCGPGRISIPASRLVKEVVAMDIQTGMLQRVQQKAKNAGISNIQYLHAGLGEGKLDINRFDRAVLVTVLGEIPNRLAALKEIFHALKPGGILSVTEIIFDPHFQRRKTVLDLAKTIGFREKSRFGNSIAYTLHLEKPE</sequence>
<accession>A0A5E4PEQ0</accession>
<dbReference type="KEGG" id="asip:AQUSIP_07490"/>
<keyword evidence="3" id="KW-0489">Methyltransferase</keyword>
<feature type="domain" description="Methyltransferase" evidence="2">
    <location>
        <begin position="66"/>
        <end position="158"/>
    </location>
</feature>
<gene>
    <name evidence="3" type="primary">ubiE_1</name>
    <name evidence="3" type="ORF">AQUSIP_07490</name>
</gene>
<dbReference type="SUPFAM" id="SSF53335">
    <property type="entry name" value="S-adenosyl-L-methionine-dependent methyltransferases"/>
    <property type="match status" value="1"/>
</dbReference>